<organism evidence="2 3">
    <name type="scientific">Saccharothrix texasensis</name>
    <dbReference type="NCBI Taxonomy" id="103734"/>
    <lineage>
        <taxon>Bacteria</taxon>
        <taxon>Bacillati</taxon>
        <taxon>Actinomycetota</taxon>
        <taxon>Actinomycetes</taxon>
        <taxon>Pseudonocardiales</taxon>
        <taxon>Pseudonocardiaceae</taxon>
        <taxon>Saccharothrix</taxon>
    </lineage>
</organism>
<feature type="chain" id="PRO_5018010714" description="Beta/gamma crystallin" evidence="1">
    <location>
        <begin position="27"/>
        <end position="103"/>
    </location>
</feature>
<reference evidence="2 3" key="1">
    <citation type="submission" date="2018-11" db="EMBL/GenBank/DDBJ databases">
        <title>Sequencing the genomes of 1000 actinobacteria strains.</title>
        <authorList>
            <person name="Klenk H.-P."/>
        </authorList>
    </citation>
    <scope>NUCLEOTIDE SEQUENCE [LARGE SCALE GENOMIC DNA]</scope>
    <source>
        <strain evidence="2 3">DSM 44231</strain>
    </source>
</reference>
<evidence type="ECO:0000256" key="1">
    <source>
        <dbReference type="SAM" id="SignalP"/>
    </source>
</evidence>
<keyword evidence="3" id="KW-1185">Reference proteome</keyword>
<name>A0A3N1H4Q4_9PSEU</name>
<evidence type="ECO:0008006" key="4">
    <source>
        <dbReference type="Google" id="ProtNLM"/>
    </source>
</evidence>
<dbReference type="EMBL" id="RJKM01000001">
    <property type="protein sequence ID" value="ROP37519.1"/>
    <property type="molecule type" value="Genomic_DNA"/>
</dbReference>
<protein>
    <recommendedName>
        <fullName evidence="4">Beta/gamma crystallin</fullName>
    </recommendedName>
</protein>
<feature type="signal peptide" evidence="1">
    <location>
        <begin position="1"/>
        <end position="26"/>
    </location>
</feature>
<gene>
    <name evidence="2" type="ORF">EDD40_2836</name>
</gene>
<proteinExistence type="predicted"/>
<keyword evidence="1" id="KW-0732">Signal</keyword>
<evidence type="ECO:0000313" key="3">
    <source>
        <dbReference type="Proteomes" id="UP000268727"/>
    </source>
</evidence>
<sequence length="103" mass="10346">MRRTATAIAAAGAIACAIALPSTAQAVQGECVLTWGSGGNSVTVLCAGSYPDQFRAALICYTSPTSGYTQYGPWKYGGAGSSGAACGNGEEAGSAGVRWRVVY</sequence>
<accession>A0A3N1H4Q4</accession>
<comment type="caution">
    <text evidence="2">The sequence shown here is derived from an EMBL/GenBank/DDBJ whole genome shotgun (WGS) entry which is preliminary data.</text>
</comment>
<evidence type="ECO:0000313" key="2">
    <source>
        <dbReference type="EMBL" id="ROP37519.1"/>
    </source>
</evidence>
<dbReference type="Proteomes" id="UP000268727">
    <property type="component" value="Unassembled WGS sequence"/>
</dbReference>
<dbReference type="AlphaFoldDB" id="A0A3N1H4Q4"/>
<dbReference type="PROSITE" id="PS51257">
    <property type="entry name" value="PROKAR_LIPOPROTEIN"/>
    <property type="match status" value="1"/>
</dbReference>